<keyword evidence="3" id="KW-1185">Reference proteome</keyword>
<evidence type="ECO:0000313" key="3">
    <source>
        <dbReference type="Proteomes" id="UP000295142"/>
    </source>
</evidence>
<organism evidence="2 3">
    <name type="scientific">Rhodovulum euryhalinum</name>
    <dbReference type="NCBI Taxonomy" id="35805"/>
    <lineage>
        <taxon>Bacteria</taxon>
        <taxon>Pseudomonadati</taxon>
        <taxon>Pseudomonadota</taxon>
        <taxon>Alphaproteobacteria</taxon>
        <taxon>Rhodobacterales</taxon>
        <taxon>Paracoccaceae</taxon>
        <taxon>Rhodovulum</taxon>
    </lineage>
</organism>
<protein>
    <recommendedName>
        <fullName evidence="4">5-aminolevulic acid synthase</fullName>
    </recommendedName>
</protein>
<evidence type="ECO:0000256" key="1">
    <source>
        <dbReference type="SAM" id="SignalP"/>
    </source>
</evidence>
<keyword evidence="1" id="KW-0732">Signal</keyword>
<proteinExistence type="predicted"/>
<dbReference type="AlphaFoldDB" id="A0A4R2KBU2"/>
<reference evidence="2 3" key="1">
    <citation type="submission" date="2019-03" db="EMBL/GenBank/DDBJ databases">
        <title>Genomic Encyclopedia of Type Strains, Phase IV (KMG-IV): sequencing the most valuable type-strain genomes for metagenomic binning, comparative biology and taxonomic classification.</title>
        <authorList>
            <person name="Goeker M."/>
        </authorList>
    </citation>
    <scope>NUCLEOTIDE SEQUENCE [LARGE SCALE GENOMIC DNA]</scope>
    <source>
        <strain evidence="2 3">DSM 4868</strain>
    </source>
</reference>
<gene>
    <name evidence="2" type="ORF">EV655_108213</name>
</gene>
<sequence>MRAHRAVLGAIAVSVCMGAALAEPLDGRTARAQLFDPSGVEITLMRHDFLSEKDLTALEFAARQQQYYGAIAAAPSEGLVSEATVAAANYHDVASAGASAVKACDSARKGGKPCVVVAEIRPIGWEPRRISLSAAASDGVRKQYRPAKGRKAMAISSGTGIWAVASGPEAERDAVASCARQSKRDDCRVVIADR</sequence>
<evidence type="ECO:0000313" key="2">
    <source>
        <dbReference type="EMBL" id="TCO70971.1"/>
    </source>
</evidence>
<evidence type="ECO:0008006" key="4">
    <source>
        <dbReference type="Google" id="ProtNLM"/>
    </source>
</evidence>
<feature type="chain" id="PRO_5020825030" description="5-aminolevulic acid synthase" evidence="1">
    <location>
        <begin position="23"/>
        <end position="194"/>
    </location>
</feature>
<comment type="caution">
    <text evidence="2">The sequence shown here is derived from an EMBL/GenBank/DDBJ whole genome shotgun (WGS) entry which is preliminary data.</text>
</comment>
<dbReference type="EMBL" id="SLWW01000008">
    <property type="protein sequence ID" value="TCO70971.1"/>
    <property type="molecule type" value="Genomic_DNA"/>
</dbReference>
<name>A0A4R2KBU2_9RHOB</name>
<dbReference type="Proteomes" id="UP000295142">
    <property type="component" value="Unassembled WGS sequence"/>
</dbReference>
<accession>A0A4R2KBU2</accession>
<feature type="signal peptide" evidence="1">
    <location>
        <begin position="1"/>
        <end position="22"/>
    </location>
</feature>